<keyword evidence="2" id="KW-1185">Reference proteome</keyword>
<evidence type="ECO:0000313" key="1">
    <source>
        <dbReference type="EMBL" id="GAO52672.1"/>
    </source>
</evidence>
<sequence length="98" mass="10870">MHKPSPDLTTTLKTIARDLDVPTPLPARPFPRRSSPQFLQLAVHPWPLRRSAALKLGASRCQGFKATCQIGNLDRFSEEVGSGLKLLPERGLHVHHNS</sequence>
<protein>
    <submittedName>
        <fullName evidence="1">Uncharacterized protein</fullName>
    </submittedName>
</protein>
<comment type="caution">
    <text evidence="1">The sequence shown here is derived from an EMBL/GenBank/DDBJ whole genome shotgun (WGS) entry which is preliminary data.</text>
</comment>
<reference evidence="1 2" key="1">
    <citation type="journal article" date="2011" name="J. Gen. Appl. Microbiol.">
        <title>Draft genome sequencing of the enigmatic yeast Saitoella complicata.</title>
        <authorList>
            <person name="Nishida H."/>
            <person name="Hamamoto M."/>
            <person name="Sugiyama J."/>
        </authorList>
    </citation>
    <scope>NUCLEOTIDE SEQUENCE [LARGE SCALE GENOMIC DNA]</scope>
    <source>
        <strain evidence="1 2">NRRL Y-17804</strain>
    </source>
</reference>
<organism evidence="1 2">
    <name type="scientific">Saitoella complicata (strain BCRC 22490 / CBS 7301 / JCM 7358 / NBRC 10748 / NRRL Y-17804)</name>
    <dbReference type="NCBI Taxonomy" id="698492"/>
    <lineage>
        <taxon>Eukaryota</taxon>
        <taxon>Fungi</taxon>
        <taxon>Dikarya</taxon>
        <taxon>Ascomycota</taxon>
        <taxon>Taphrinomycotina</taxon>
        <taxon>Taphrinomycotina incertae sedis</taxon>
        <taxon>Saitoella</taxon>
    </lineage>
</organism>
<reference evidence="1 2" key="3">
    <citation type="journal article" date="2015" name="Genome Announc.">
        <title>Draft Genome Sequence of the Archiascomycetous Yeast Saitoella complicata.</title>
        <authorList>
            <person name="Yamauchi K."/>
            <person name="Kondo S."/>
            <person name="Hamamoto M."/>
            <person name="Takahashi Y."/>
            <person name="Ogura Y."/>
            <person name="Hayashi T."/>
            <person name="Nishida H."/>
        </authorList>
    </citation>
    <scope>NUCLEOTIDE SEQUENCE [LARGE SCALE GENOMIC DNA]</scope>
    <source>
        <strain evidence="1 2">NRRL Y-17804</strain>
    </source>
</reference>
<proteinExistence type="predicted"/>
<evidence type="ECO:0000313" key="2">
    <source>
        <dbReference type="Proteomes" id="UP000033140"/>
    </source>
</evidence>
<dbReference type="EMBL" id="BACD03000079">
    <property type="protein sequence ID" value="GAO52672.1"/>
    <property type="molecule type" value="Genomic_DNA"/>
</dbReference>
<name>A0A0E9NS15_SAICN</name>
<dbReference type="Proteomes" id="UP000033140">
    <property type="component" value="Unassembled WGS sequence"/>
</dbReference>
<reference evidence="1 2" key="2">
    <citation type="journal article" date="2014" name="J. Gen. Appl. Microbiol.">
        <title>The early diverging ascomycetous budding yeast Saitoella complicata has three histone deacetylases belonging to the Clr6, Hos2, and Rpd3 lineages.</title>
        <authorList>
            <person name="Nishida H."/>
            <person name="Matsumoto T."/>
            <person name="Kondo S."/>
            <person name="Hamamoto M."/>
            <person name="Yoshikawa H."/>
        </authorList>
    </citation>
    <scope>NUCLEOTIDE SEQUENCE [LARGE SCALE GENOMIC DNA]</scope>
    <source>
        <strain evidence="1 2">NRRL Y-17804</strain>
    </source>
</reference>
<dbReference type="AlphaFoldDB" id="A0A0E9NS15"/>
<accession>A0A0E9NS15</accession>
<gene>
    <name evidence="1" type="ORF">G7K_6744-t1</name>
</gene>